<feature type="region of interest" description="Disordered" evidence="1">
    <location>
        <begin position="93"/>
        <end position="117"/>
    </location>
</feature>
<comment type="caution">
    <text evidence="2">The sequence shown here is derived from an EMBL/GenBank/DDBJ whole genome shotgun (WGS) entry which is preliminary data.</text>
</comment>
<name>A0A2T7PT06_POMCA</name>
<evidence type="ECO:0000313" key="3">
    <source>
        <dbReference type="Proteomes" id="UP000245119"/>
    </source>
</evidence>
<dbReference type="EMBL" id="PZQS01000002">
    <property type="protein sequence ID" value="PVD36558.1"/>
    <property type="molecule type" value="Genomic_DNA"/>
</dbReference>
<evidence type="ECO:0000313" key="2">
    <source>
        <dbReference type="EMBL" id="PVD36558.1"/>
    </source>
</evidence>
<dbReference type="AlphaFoldDB" id="A0A2T7PT06"/>
<evidence type="ECO:0000256" key="1">
    <source>
        <dbReference type="SAM" id="MobiDB-lite"/>
    </source>
</evidence>
<dbReference type="Proteomes" id="UP000245119">
    <property type="component" value="Linkage Group LG2"/>
</dbReference>
<sequence length="117" mass="12826">MCTQCWHHPDTTLAPPWHPVTASRGCPPPRLGRAVGRREIEASLPAVDVIATERVWGGPVVGVSQRRGLQSLRDAQESITCLHSKLPANYENKSVYGMNKDPAQPAVRHTPTDNAVR</sequence>
<protein>
    <submittedName>
        <fullName evidence="2">Uncharacterized protein</fullName>
    </submittedName>
</protein>
<gene>
    <name evidence="2" type="ORF">C0Q70_03543</name>
</gene>
<organism evidence="2 3">
    <name type="scientific">Pomacea canaliculata</name>
    <name type="common">Golden apple snail</name>
    <dbReference type="NCBI Taxonomy" id="400727"/>
    <lineage>
        <taxon>Eukaryota</taxon>
        <taxon>Metazoa</taxon>
        <taxon>Spiralia</taxon>
        <taxon>Lophotrochozoa</taxon>
        <taxon>Mollusca</taxon>
        <taxon>Gastropoda</taxon>
        <taxon>Caenogastropoda</taxon>
        <taxon>Architaenioglossa</taxon>
        <taxon>Ampullarioidea</taxon>
        <taxon>Ampullariidae</taxon>
        <taxon>Pomacea</taxon>
    </lineage>
</organism>
<proteinExistence type="predicted"/>
<reference evidence="2 3" key="1">
    <citation type="submission" date="2018-04" db="EMBL/GenBank/DDBJ databases">
        <title>The genome of golden apple snail Pomacea canaliculata provides insight into stress tolerance and invasive adaptation.</title>
        <authorList>
            <person name="Liu C."/>
            <person name="Liu B."/>
            <person name="Ren Y."/>
            <person name="Zhang Y."/>
            <person name="Wang H."/>
            <person name="Li S."/>
            <person name="Jiang F."/>
            <person name="Yin L."/>
            <person name="Zhang G."/>
            <person name="Qian W."/>
            <person name="Fan W."/>
        </authorList>
    </citation>
    <scope>NUCLEOTIDE SEQUENCE [LARGE SCALE GENOMIC DNA]</scope>
    <source>
        <strain evidence="2">SZHN2017</strain>
        <tissue evidence="2">Muscle</tissue>
    </source>
</reference>
<accession>A0A2T7PT06</accession>
<keyword evidence="3" id="KW-1185">Reference proteome</keyword>